<feature type="transmembrane region" description="Helical" evidence="2">
    <location>
        <begin position="6"/>
        <end position="24"/>
    </location>
</feature>
<sequence>MDLFADVLLIAGAFGAAIYCLVLSRRLNRFTNLENGVGGAVAVLSVQVDEMTKALETARSTSQASAEKLQALTKRAEDAADRIELMLATLHDVPTAQDLMPEASKSRQVRRSRRVMTTEAR</sequence>
<gene>
    <name evidence="3" type="ORF">SAMN04488094_107156</name>
</gene>
<keyword evidence="2" id="KW-0472">Membrane</keyword>
<feature type="region of interest" description="Disordered" evidence="1">
    <location>
        <begin position="101"/>
        <end position="121"/>
    </location>
</feature>
<dbReference type="OrthoDB" id="7630018at2"/>
<evidence type="ECO:0000313" key="3">
    <source>
        <dbReference type="EMBL" id="SFC66244.1"/>
    </source>
</evidence>
<dbReference type="Proteomes" id="UP000198728">
    <property type="component" value="Unassembled WGS sequence"/>
</dbReference>
<keyword evidence="2" id="KW-0812">Transmembrane</keyword>
<evidence type="ECO:0000256" key="1">
    <source>
        <dbReference type="SAM" id="MobiDB-lite"/>
    </source>
</evidence>
<dbReference type="RefSeq" id="WP_093361147.1">
    <property type="nucleotide sequence ID" value="NZ_FOLG01000007.1"/>
</dbReference>
<reference evidence="3 4" key="1">
    <citation type="submission" date="2016-10" db="EMBL/GenBank/DDBJ databases">
        <authorList>
            <person name="de Groot N.N."/>
        </authorList>
    </citation>
    <scope>NUCLEOTIDE SEQUENCE [LARGE SCALE GENOMIC DNA]</scope>
    <source>
        <strain evidence="3 4">DSM 19548</strain>
    </source>
</reference>
<proteinExistence type="predicted"/>
<dbReference type="STRING" id="441112.SAMN04488094_107156"/>
<organism evidence="3 4">
    <name type="scientific">Tropicimonas isoalkanivorans</name>
    <dbReference type="NCBI Taxonomy" id="441112"/>
    <lineage>
        <taxon>Bacteria</taxon>
        <taxon>Pseudomonadati</taxon>
        <taxon>Pseudomonadota</taxon>
        <taxon>Alphaproteobacteria</taxon>
        <taxon>Rhodobacterales</taxon>
        <taxon>Roseobacteraceae</taxon>
        <taxon>Tropicimonas</taxon>
    </lineage>
</organism>
<keyword evidence="2" id="KW-1133">Transmembrane helix</keyword>
<protein>
    <submittedName>
        <fullName evidence="3">Uncharacterized protein</fullName>
    </submittedName>
</protein>
<dbReference type="AlphaFoldDB" id="A0A1I1KZP2"/>
<keyword evidence="4" id="KW-1185">Reference proteome</keyword>
<accession>A0A1I1KZP2</accession>
<evidence type="ECO:0000256" key="2">
    <source>
        <dbReference type="SAM" id="Phobius"/>
    </source>
</evidence>
<evidence type="ECO:0000313" key="4">
    <source>
        <dbReference type="Proteomes" id="UP000198728"/>
    </source>
</evidence>
<dbReference type="EMBL" id="FOLG01000007">
    <property type="protein sequence ID" value="SFC66244.1"/>
    <property type="molecule type" value="Genomic_DNA"/>
</dbReference>
<name>A0A1I1KZP2_9RHOB</name>